<evidence type="ECO:0000259" key="1">
    <source>
        <dbReference type="PROSITE" id="PS50404"/>
    </source>
</evidence>
<dbReference type="InterPro" id="IPR050983">
    <property type="entry name" value="GST_Omega/HSP26"/>
</dbReference>
<dbReference type="InterPro" id="IPR036282">
    <property type="entry name" value="Glutathione-S-Trfase_C_sf"/>
</dbReference>
<feature type="domain" description="GST C-terminal" evidence="2">
    <location>
        <begin position="83"/>
        <end position="203"/>
    </location>
</feature>
<dbReference type="PROSITE" id="PS50404">
    <property type="entry name" value="GST_NTER"/>
    <property type="match status" value="1"/>
</dbReference>
<dbReference type="GO" id="GO:0005737">
    <property type="term" value="C:cytoplasm"/>
    <property type="evidence" value="ECO:0007669"/>
    <property type="project" value="TreeGrafter"/>
</dbReference>
<dbReference type="SFLD" id="SFLDG00358">
    <property type="entry name" value="Main_(cytGST)"/>
    <property type="match status" value="1"/>
</dbReference>
<evidence type="ECO:0000313" key="3">
    <source>
        <dbReference type="EMBL" id="MBL6819649.1"/>
    </source>
</evidence>
<accession>A0A937IFI0</accession>
<protein>
    <submittedName>
        <fullName evidence="3">Glutathione S-transferase N-terminal domain-containing protein</fullName>
    </submittedName>
</protein>
<dbReference type="EMBL" id="JADHQA010000001">
    <property type="protein sequence ID" value="MBL6819649.1"/>
    <property type="molecule type" value="Genomic_DNA"/>
</dbReference>
<evidence type="ECO:0000259" key="2">
    <source>
        <dbReference type="PROSITE" id="PS50405"/>
    </source>
</evidence>
<organism evidence="3 4">
    <name type="scientific">SAR86 cluster bacterium</name>
    <dbReference type="NCBI Taxonomy" id="2030880"/>
    <lineage>
        <taxon>Bacteria</taxon>
        <taxon>Pseudomonadati</taxon>
        <taxon>Pseudomonadota</taxon>
        <taxon>Gammaproteobacteria</taxon>
        <taxon>SAR86 cluster</taxon>
    </lineage>
</organism>
<evidence type="ECO:0000313" key="4">
    <source>
        <dbReference type="Proteomes" id="UP000704935"/>
    </source>
</evidence>
<gene>
    <name evidence="3" type="ORF">ISQ61_00160</name>
</gene>
<dbReference type="SUPFAM" id="SSF52833">
    <property type="entry name" value="Thioredoxin-like"/>
    <property type="match status" value="1"/>
</dbReference>
<sequence>MIFYSEEKGHYSHMVRLVLAEKDISCEVKEFDPEGSLPDELPAINPYNKLPVLVDREVTIYEPRIILEYLDERFPHPPLLPIYPNEKAECKLLIHRIERDWLPLIDKMMDPKVSQKDFDKLKKELVSLVSGIVLVLKEKPYFMSDEFTLVDCYMSAILYRLPYLGVTVPDTKSFSTLRNYQKKLFSRSSFDLSLTDSERDLKYSFN</sequence>
<dbReference type="Gene3D" id="3.40.30.10">
    <property type="entry name" value="Glutaredoxin"/>
    <property type="match status" value="1"/>
</dbReference>
<dbReference type="Pfam" id="PF13417">
    <property type="entry name" value="GST_N_3"/>
    <property type="match status" value="1"/>
</dbReference>
<dbReference type="InterPro" id="IPR040079">
    <property type="entry name" value="Glutathione_S-Trfase"/>
</dbReference>
<dbReference type="AlphaFoldDB" id="A0A937IFI0"/>
<dbReference type="PROSITE" id="PS50405">
    <property type="entry name" value="GST_CTER"/>
    <property type="match status" value="1"/>
</dbReference>
<dbReference type="SUPFAM" id="SSF47616">
    <property type="entry name" value="GST C-terminal domain-like"/>
    <property type="match status" value="1"/>
</dbReference>
<dbReference type="InterPro" id="IPR036249">
    <property type="entry name" value="Thioredoxin-like_sf"/>
</dbReference>
<dbReference type="SFLD" id="SFLDS00019">
    <property type="entry name" value="Glutathione_Transferase_(cytos"/>
    <property type="match status" value="1"/>
</dbReference>
<reference evidence="3" key="1">
    <citation type="submission" date="2020-10" db="EMBL/GenBank/DDBJ databases">
        <title>Microbiome of the Black Sea water column analyzed by genome centric metagenomics.</title>
        <authorList>
            <person name="Cabello-Yeves P.J."/>
            <person name="Callieri C."/>
            <person name="Picazo A."/>
            <person name="Mehrshad M."/>
            <person name="Haro-Moreno J.M."/>
            <person name="Roda-Garcia J."/>
            <person name="Dzembekova N."/>
            <person name="Slabakova V."/>
            <person name="Slabakova N."/>
            <person name="Moncheva S."/>
            <person name="Rodriguez-Valera F."/>
        </authorList>
    </citation>
    <scope>NUCLEOTIDE SEQUENCE</scope>
    <source>
        <strain evidence="3">BS307-5m-G47</strain>
    </source>
</reference>
<name>A0A937IFI0_9GAMM</name>
<dbReference type="PANTHER" id="PTHR43968:SF6">
    <property type="entry name" value="GLUTATHIONE S-TRANSFERASE OMEGA"/>
    <property type="match status" value="1"/>
</dbReference>
<dbReference type="PANTHER" id="PTHR43968">
    <property type="match status" value="1"/>
</dbReference>
<dbReference type="Gene3D" id="1.20.1050.10">
    <property type="match status" value="1"/>
</dbReference>
<dbReference type="Pfam" id="PF00043">
    <property type="entry name" value="GST_C"/>
    <property type="match status" value="1"/>
</dbReference>
<proteinExistence type="predicted"/>
<comment type="caution">
    <text evidence="3">The sequence shown here is derived from an EMBL/GenBank/DDBJ whole genome shotgun (WGS) entry which is preliminary data.</text>
</comment>
<dbReference type="InterPro" id="IPR004046">
    <property type="entry name" value="GST_C"/>
</dbReference>
<dbReference type="InterPro" id="IPR004045">
    <property type="entry name" value="Glutathione_S-Trfase_N"/>
</dbReference>
<feature type="domain" description="GST N-terminal" evidence="1">
    <location>
        <begin position="1"/>
        <end position="78"/>
    </location>
</feature>
<dbReference type="InterPro" id="IPR010987">
    <property type="entry name" value="Glutathione-S-Trfase_C-like"/>
</dbReference>
<dbReference type="Proteomes" id="UP000704935">
    <property type="component" value="Unassembled WGS sequence"/>
</dbReference>